<dbReference type="SUPFAM" id="SSF54913">
    <property type="entry name" value="GlnB-like"/>
    <property type="match status" value="1"/>
</dbReference>
<organism evidence="2 3">
    <name type="scientific">Sphingomonas donggukensis</name>
    <dbReference type="NCBI Taxonomy" id="2949093"/>
    <lineage>
        <taxon>Bacteria</taxon>
        <taxon>Pseudomonadati</taxon>
        <taxon>Pseudomonadota</taxon>
        <taxon>Alphaproteobacteria</taxon>
        <taxon>Sphingomonadales</taxon>
        <taxon>Sphingomonadaceae</taxon>
        <taxon>Sphingomonas</taxon>
    </lineage>
</organism>
<comment type="similarity">
    <text evidence="1">Belongs to the CutA family.</text>
</comment>
<proteinExistence type="inferred from homology"/>
<reference evidence="2" key="1">
    <citation type="submission" date="2022-05" db="EMBL/GenBank/DDBJ databases">
        <title>Sphingomonas sp. strain RMG20 Genome sequencing and assembly.</title>
        <authorList>
            <person name="Kim I."/>
        </authorList>
    </citation>
    <scope>NUCLEOTIDE SEQUENCE</scope>
    <source>
        <strain evidence="2">RMG20</strain>
    </source>
</reference>
<dbReference type="InterPro" id="IPR004323">
    <property type="entry name" value="Ion_tolerance_CutA"/>
</dbReference>
<evidence type="ECO:0000313" key="2">
    <source>
        <dbReference type="EMBL" id="URW76033.1"/>
    </source>
</evidence>
<dbReference type="Gene3D" id="3.30.70.120">
    <property type="match status" value="1"/>
</dbReference>
<dbReference type="InterPro" id="IPR015867">
    <property type="entry name" value="N-reg_PII/ATP_PRibTrfase_C"/>
</dbReference>
<keyword evidence="3" id="KW-1185">Reference proteome</keyword>
<name>A0ABY4U0D7_9SPHN</name>
<dbReference type="Proteomes" id="UP001055580">
    <property type="component" value="Chromosome"/>
</dbReference>
<dbReference type="InterPro" id="IPR011322">
    <property type="entry name" value="N-reg_PII-like_a/b"/>
</dbReference>
<dbReference type="RefSeq" id="WP_250752812.1">
    <property type="nucleotide sequence ID" value="NZ_CP098401.1"/>
</dbReference>
<accession>A0ABY4U0D7</accession>
<sequence>MSQIALVSTTFADAAEAERIGASMIAERLAACVTVGQPVRSIFRWQGEVDRAHEIPATFKTSGMRARALRDRIHALHSYELPVIETVTVEVAADVAAWVADATA</sequence>
<gene>
    <name evidence="2" type="ORF">M9980_02035</name>
</gene>
<dbReference type="PANTHER" id="PTHR23419:SF8">
    <property type="entry name" value="FI09726P"/>
    <property type="match status" value="1"/>
</dbReference>
<dbReference type="EMBL" id="CP098401">
    <property type="protein sequence ID" value="URW76033.1"/>
    <property type="molecule type" value="Genomic_DNA"/>
</dbReference>
<dbReference type="Pfam" id="PF03091">
    <property type="entry name" value="CutA1"/>
    <property type="match status" value="1"/>
</dbReference>
<evidence type="ECO:0000313" key="3">
    <source>
        <dbReference type="Proteomes" id="UP001055580"/>
    </source>
</evidence>
<protein>
    <submittedName>
        <fullName evidence="2">Divalent-cation tolerance protein CutA</fullName>
    </submittedName>
</protein>
<evidence type="ECO:0000256" key="1">
    <source>
        <dbReference type="ARBA" id="ARBA00010169"/>
    </source>
</evidence>
<dbReference type="PANTHER" id="PTHR23419">
    <property type="entry name" value="DIVALENT CATION TOLERANCE CUTA-RELATED"/>
    <property type="match status" value="1"/>
</dbReference>